<gene>
    <name evidence="1" type="ORF">S12H4_37886</name>
</gene>
<organism evidence="1">
    <name type="scientific">marine sediment metagenome</name>
    <dbReference type="NCBI Taxonomy" id="412755"/>
    <lineage>
        <taxon>unclassified sequences</taxon>
        <taxon>metagenomes</taxon>
        <taxon>ecological metagenomes</taxon>
    </lineage>
</organism>
<evidence type="ECO:0000313" key="1">
    <source>
        <dbReference type="EMBL" id="GAI88695.1"/>
    </source>
</evidence>
<sequence length="66" mass="7391">MTTQAQVQGLGEFARQGFTLEHPDDHVLLLMHEGEQIARFSQAGATQKALQRECAKHLRSGTRCQK</sequence>
<dbReference type="AlphaFoldDB" id="X1TM94"/>
<comment type="caution">
    <text evidence="1">The sequence shown here is derived from an EMBL/GenBank/DDBJ whole genome shotgun (WGS) entry which is preliminary data.</text>
</comment>
<protein>
    <submittedName>
        <fullName evidence="1">Uncharacterized protein</fullName>
    </submittedName>
</protein>
<reference evidence="1" key="1">
    <citation type="journal article" date="2014" name="Front. Microbiol.">
        <title>High frequency of phylogenetically diverse reductive dehalogenase-homologous genes in deep subseafloor sedimentary metagenomes.</title>
        <authorList>
            <person name="Kawai M."/>
            <person name="Futagami T."/>
            <person name="Toyoda A."/>
            <person name="Takaki Y."/>
            <person name="Nishi S."/>
            <person name="Hori S."/>
            <person name="Arai W."/>
            <person name="Tsubouchi T."/>
            <person name="Morono Y."/>
            <person name="Uchiyama I."/>
            <person name="Ito T."/>
            <person name="Fujiyama A."/>
            <person name="Inagaki F."/>
            <person name="Takami H."/>
        </authorList>
    </citation>
    <scope>NUCLEOTIDE SEQUENCE</scope>
    <source>
        <strain evidence="1">Expedition CK06-06</strain>
    </source>
</reference>
<proteinExistence type="predicted"/>
<accession>X1TM94</accession>
<dbReference type="EMBL" id="BARW01022755">
    <property type="protein sequence ID" value="GAI88695.1"/>
    <property type="molecule type" value="Genomic_DNA"/>
</dbReference>
<name>X1TM94_9ZZZZ</name>